<accession>A0A1F8FU79</accession>
<proteinExistence type="predicted"/>
<sequence>MFIVKWEIKCSECGRHDDHYPGDTSFSETREKAEWFKKVFLEGAGDDVLLKAKGEQLEINLLACFKEPLGTTLLENARHRAPTSCGLKVGEGVSNKTCSMVLQFTIEEVPVSGALSSGSAKVN</sequence>
<dbReference type="Proteomes" id="UP000178117">
    <property type="component" value="Unassembled WGS sequence"/>
</dbReference>
<gene>
    <name evidence="1" type="ORF">A3C88_01700</name>
</gene>
<name>A0A1F8FU79_9BACT</name>
<reference evidence="1 2" key="1">
    <citation type="journal article" date="2016" name="Nat. Commun.">
        <title>Thousands of microbial genomes shed light on interconnected biogeochemical processes in an aquifer system.</title>
        <authorList>
            <person name="Anantharaman K."/>
            <person name="Brown C.T."/>
            <person name="Hug L.A."/>
            <person name="Sharon I."/>
            <person name="Castelle C.J."/>
            <person name="Probst A.J."/>
            <person name="Thomas B.C."/>
            <person name="Singh A."/>
            <person name="Wilkins M.J."/>
            <person name="Karaoz U."/>
            <person name="Brodie E.L."/>
            <person name="Williams K.H."/>
            <person name="Hubbard S.S."/>
            <person name="Banfield J.F."/>
        </authorList>
    </citation>
    <scope>NUCLEOTIDE SEQUENCE [LARGE SCALE GENOMIC DNA]</scope>
</reference>
<dbReference type="STRING" id="1802685.A3C88_01700"/>
<dbReference type="EMBL" id="MGJZ01000029">
    <property type="protein sequence ID" value="OGN16575.1"/>
    <property type="molecule type" value="Genomic_DNA"/>
</dbReference>
<dbReference type="AlphaFoldDB" id="A0A1F8FU79"/>
<evidence type="ECO:0000313" key="1">
    <source>
        <dbReference type="EMBL" id="OGN16575.1"/>
    </source>
</evidence>
<evidence type="ECO:0000313" key="2">
    <source>
        <dbReference type="Proteomes" id="UP000178117"/>
    </source>
</evidence>
<protein>
    <submittedName>
        <fullName evidence="1">Uncharacterized protein</fullName>
    </submittedName>
</protein>
<comment type="caution">
    <text evidence="1">The sequence shown here is derived from an EMBL/GenBank/DDBJ whole genome shotgun (WGS) entry which is preliminary data.</text>
</comment>
<organism evidence="1 2">
    <name type="scientific">Candidatus Yanofskybacteria bacterium RIFCSPHIGHO2_02_FULL_50_12</name>
    <dbReference type="NCBI Taxonomy" id="1802685"/>
    <lineage>
        <taxon>Bacteria</taxon>
        <taxon>Candidatus Yanofskyibacteriota</taxon>
    </lineage>
</organism>